<dbReference type="RefSeq" id="WP_061928469.1">
    <property type="nucleotide sequence ID" value="NZ_JBEYBH010000020.1"/>
</dbReference>
<evidence type="ECO:0000313" key="1">
    <source>
        <dbReference type="EMBL" id="KUN78641.1"/>
    </source>
</evidence>
<evidence type="ECO:0000313" key="2">
    <source>
        <dbReference type="Proteomes" id="UP000053024"/>
    </source>
</evidence>
<dbReference type="STRING" id="285568.AQJ66_30720"/>
<comment type="caution">
    <text evidence="1">The sequence shown here is derived from an EMBL/GenBank/DDBJ whole genome shotgun (WGS) entry which is preliminary data.</text>
</comment>
<dbReference type="AlphaFoldDB" id="A0A117R9L2"/>
<dbReference type="Proteomes" id="UP000053024">
    <property type="component" value="Unassembled WGS sequence"/>
</dbReference>
<organism evidence="1 2">
    <name type="scientific">Streptomyces bungoensis</name>
    <dbReference type="NCBI Taxonomy" id="285568"/>
    <lineage>
        <taxon>Bacteria</taxon>
        <taxon>Bacillati</taxon>
        <taxon>Actinomycetota</taxon>
        <taxon>Actinomycetes</taxon>
        <taxon>Kitasatosporales</taxon>
        <taxon>Streptomycetaceae</taxon>
        <taxon>Streptomyces</taxon>
    </lineage>
</organism>
<gene>
    <name evidence="1" type="ORF">AQJ66_30720</name>
</gene>
<sequence length="77" mass="8089">MATDGCGPDDCPAALNTSLARIFELIHYGGPLSAAALLAPRPLPAKRRRSVPRAWTAGLALPPPATVLHLVWTLPVP</sequence>
<reference evidence="1 2" key="1">
    <citation type="submission" date="2015-10" db="EMBL/GenBank/DDBJ databases">
        <title>Draft genome sequence of Streptomyces bungoensis DSM 41781, type strain for the species Streptomyces bungoensis.</title>
        <authorList>
            <person name="Ruckert C."/>
            <person name="Winkler A."/>
            <person name="Kalinowski J."/>
            <person name="Kampfer P."/>
            <person name="Glaeser S."/>
        </authorList>
    </citation>
    <scope>NUCLEOTIDE SEQUENCE [LARGE SCALE GENOMIC DNA]</scope>
    <source>
        <strain evidence="1 2">DSM 41781</strain>
    </source>
</reference>
<protein>
    <submittedName>
        <fullName evidence="1">Uncharacterized protein</fullName>
    </submittedName>
</protein>
<dbReference type="EMBL" id="LMWX01000057">
    <property type="protein sequence ID" value="KUN78641.1"/>
    <property type="molecule type" value="Genomic_DNA"/>
</dbReference>
<accession>A0A117R9L2</accession>
<name>A0A117R9L2_9ACTN</name>
<keyword evidence="2" id="KW-1185">Reference proteome</keyword>
<proteinExistence type="predicted"/>